<dbReference type="GO" id="GO:0003682">
    <property type="term" value="F:chromatin binding"/>
    <property type="evidence" value="ECO:0007669"/>
    <property type="project" value="TreeGrafter"/>
</dbReference>
<keyword evidence="11" id="KW-1185">Reference proteome</keyword>
<evidence type="ECO:0000256" key="6">
    <source>
        <dbReference type="ARBA" id="ARBA00022771"/>
    </source>
</evidence>
<dbReference type="PROSITE" id="PS00518">
    <property type="entry name" value="ZF_RING_1"/>
    <property type="match status" value="1"/>
</dbReference>
<evidence type="ECO:0000313" key="11">
    <source>
        <dbReference type="Proteomes" id="UP001432322"/>
    </source>
</evidence>
<dbReference type="SMART" id="SM00184">
    <property type="entry name" value="RING"/>
    <property type="match status" value="1"/>
</dbReference>
<protein>
    <recommendedName>
        <fullName evidence="3">RING-type E3 ubiquitin transferase</fullName>
        <ecNumber evidence="3">2.3.2.27</ecNumber>
    </recommendedName>
</protein>
<dbReference type="PANTHER" id="PTHR46076:SF3">
    <property type="entry name" value="E3 UBIQUITIN-PROTEIN LIGASE RING1"/>
    <property type="match status" value="1"/>
</dbReference>
<dbReference type="InterPro" id="IPR017907">
    <property type="entry name" value="Znf_RING_CS"/>
</dbReference>
<sequence>REEEKRKEDDVLFEPPYSNEVVIVDCDEEDADQVLSDSTQSLKDRKADKKLPKYTPLSLFIEEHKRVSLRNGRQVTINLTNLGAELSCPICLDILKNSLISKNCGHRFCLSCLMTETCPVCSCSLTSTNMECDREFDKFVQTICTRRRTMNGGPPSAPPFSACDAPIQNQHNPTLNSDPFSATSMYSTNGHSAQRATTKTLELFLGDDSSDVNLDNLMGGAAHSPTTAKPFLLTSTSPLPVNHFTAKQRKSAILNEKSAGDYDAPSLGEEEMEPQIALALSKKDHERQEEKRKGD</sequence>
<dbReference type="EMBL" id="BTSY01000007">
    <property type="protein sequence ID" value="GMT36475.1"/>
    <property type="molecule type" value="Genomic_DNA"/>
</dbReference>
<organism evidence="10 11">
    <name type="scientific">Pristionchus fissidentatus</name>
    <dbReference type="NCBI Taxonomy" id="1538716"/>
    <lineage>
        <taxon>Eukaryota</taxon>
        <taxon>Metazoa</taxon>
        <taxon>Ecdysozoa</taxon>
        <taxon>Nematoda</taxon>
        <taxon>Chromadorea</taxon>
        <taxon>Rhabditida</taxon>
        <taxon>Rhabditina</taxon>
        <taxon>Diplogasteromorpha</taxon>
        <taxon>Diplogasteroidea</taxon>
        <taxon>Neodiplogasteridae</taxon>
        <taxon>Pristionchus</taxon>
    </lineage>
</organism>
<evidence type="ECO:0000256" key="7">
    <source>
        <dbReference type="ARBA" id="ARBA00022833"/>
    </source>
</evidence>
<dbReference type="Pfam" id="PF13923">
    <property type="entry name" value="zf-C3HC4_2"/>
    <property type="match status" value="1"/>
</dbReference>
<dbReference type="GO" id="GO:0061630">
    <property type="term" value="F:ubiquitin protein ligase activity"/>
    <property type="evidence" value="ECO:0007669"/>
    <property type="project" value="UniProtKB-EC"/>
</dbReference>
<feature type="non-terminal residue" evidence="10">
    <location>
        <position position="295"/>
    </location>
</feature>
<evidence type="ECO:0000313" key="10">
    <source>
        <dbReference type="EMBL" id="GMT36475.1"/>
    </source>
</evidence>
<comment type="catalytic activity">
    <reaction evidence="1">
        <text>S-ubiquitinyl-[E2 ubiquitin-conjugating enzyme]-L-cysteine + [acceptor protein]-L-lysine = [E2 ubiquitin-conjugating enzyme]-L-cysteine + N(6)-ubiquitinyl-[acceptor protein]-L-lysine.</text>
        <dbReference type="EC" id="2.3.2.27"/>
    </reaction>
</comment>
<dbReference type="InterPro" id="IPR013083">
    <property type="entry name" value="Znf_RING/FYVE/PHD"/>
</dbReference>
<reference evidence="10" key="1">
    <citation type="submission" date="2023-10" db="EMBL/GenBank/DDBJ databases">
        <title>Genome assembly of Pristionchus species.</title>
        <authorList>
            <person name="Yoshida K."/>
            <person name="Sommer R.J."/>
        </authorList>
    </citation>
    <scope>NUCLEOTIDE SEQUENCE</scope>
    <source>
        <strain evidence="10">RS5133</strain>
    </source>
</reference>
<accession>A0AAV5X0P0</accession>
<comment type="caution">
    <text evidence="10">The sequence shown here is derived from an EMBL/GenBank/DDBJ whole genome shotgun (WGS) entry which is preliminary data.</text>
</comment>
<gene>
    <name evidence="10" type="ORF">PFISCL1PPCAC_27772</name>
</gene>
<dbReference type="PROSITE" id="PS50089">
    <property type="entry name" value="ZF_RING_2"/>
    <property type="match status" value="1"/>
</dbReference>
<evidence type="ECO:0000256" key="4">
    <source>
        <dbReference type="ARBA" id="ARBA00022679"/>
    </source>
</evidence>
<evidence type="ECO:0000256" key="8">
    <source>
        <dbReference type="PROSITE-ProRule" id="PRU00175"/>
    </source>
</evidence>
<keyword evidence="7" id="KW-0862">Zinc</keyword>
<dbReference type="PANTHER" id="PTHR46076">
    <property type="entry name" value="E3 UBIQUITIN-PROTEIN LIGASE RING1 / RING 2 FAMILY MEMBER"/>
    <property type="match status" value="1"/>
</dbReference>
<name>A0AAV5X0P0_9BILA</name>
<dbReference type="GO" id="GO:0000151">
    <property type="term" value="C:ubiquitin ligase complex"/>
    <property type="evidence" value="ECO:0007669"/>
    <property type="project" value="InterPro"/>
</dbReference>
<dbReference type="AlphaFoldDB" id="A0AAV5X0P0"/>
<proteinExistence type="predicted"/>
<dbReference type="Proteomes" id="UP001432322">
    <property type="component" value="Unassembled WGS sequence"/>
</dbReference>
<dbReference type="SUPFAM" id="SSF57850">
    <property type="entry name" value="RING/U-box"/>
    <property type="match status" value="1"/>
</dbReference>
<dbReference type="EC" id="2.3.2.27" evidence="3"/>
<evidence type="ECO:0000256" key="3">
    <source>
        <dbReference type="ARBA" id="ARBA00012483"/>
    </source>
</evidence>
<keyword evidence="4" id="KW-0808">Transferase</keyword>
<feature type="non-terminal residue" evidence="10">
    <location>
        <position position="1"/>
    </location>
</feature>
<dbReference type="GO" id="GO:0008270">
    <property type="term" value="F:zinc ion binding"/>
    <property type="evidence" value="ECO:0007669"/>
    <property type="project" value="UniProtKB-KW"/>
</dbReference>
<evidence type="ECO:0000256" key="5">
    <source>
        <dbReference type="ARBA" id="ARBA00022723"/>
    </source>
</evidence>
<keyword evidence="6 8" id="KW-0863">Zinc-finger</keyword>
<evidence type="ECO:0000259" key="9">
    <source>
        <dbReference type="PROSITE" id="PS50089"/>
    </source>
</evidence>
<dbReference type="Gene3D" id="3.30.40.10">
    <property type="entry name" value="Zinc/RING finger domain, C3HC4 (zinc finger)"/>
    <property type="match status" value="1"/>
</dbReference>
<comment type="pathway">
    <text evidence="2">Protein modification; protein ubiquitination.</text>
</comment>
<feature type="domain" description="RING-type" evidence="9">
    <location>
        <begin position="88"/>
        <end position="122"/>
    </location>
</feature>
<evidence type="ECO:0000256" key="2">
    <source>
        <dbReference type="ARBA" id="ARBA00004906"/>
    </source>
</evidence>
<dbReference type="InterPro" id="IPR001841">
    <property type="entry name" value="Znf_RING"/>
</dbReference>
<dbReference type="InterPro" id="IPR043540">
    <property type="entry name" value="RING1/RING2"/>
</dbReference>
<dbReference type="GO" id="GO:0031519">
    <property type="term" value="C:PcG protein complex"/>
    <property type="evidence" value="ECO:0007669"/>
    <property type="project" value="TreeGrafter"/>
</dbReference>
<keyword evidence="5" id="KW-0479">Metal-binding</keyword>
<evidence type="ECO:0000256" key="1">
    <source>
        <dbReference type="ARBA" id="ARBA00000900"/>
    </source>
</evidence>